<protein>
    <submittedName>
        <fullName evidence="5">Right-handed parallel beta-helix repeat-containing protein</fullName>
    </submittedName>
</protein>
<evidence type="ECO:0000256" key="3">
    <source>
        <dbReference type="ARBA" id="ARBA00022786"/>
    </source>
</evidence>
<dbReference type="InterPro" id="IPR039448">
    <property type="entry name" value="Beta_helix"/>
</dbReference>
<dbReference type="NCBIfam" id="TIGR03804">
    <property type="entry name" value="para_beta_helix"/>
    <property type="match status" value="3"/>
</dbReference>
<keyword evidence="6" id="KW-1185">Reference proteome</keyword>
<keyword evidence="3" id="KW-0833">Ubl conjugation pathway</keyword>
<dbReference type="EMBL" id="JAMSLR010000003">
    <property type="protein sequence ID" value="MCM8748732.1"/>
    <property type="molecule type" value="Genomic_DNA"/>
</dbReference>
<accession>A0AA41WBJ4</accession>
<gene>
    <name evidence="5" type="ORF">NET02_06200</name>
</gene>
<dbReference type="PANTHER" id="PTHR22990">
    <property type="entry name" value="F-BOX ONLY PROTEIN"/>
    <property type="match status" value="1"/>
</dbReference>
<dbReference type="Pfam" id="PF13229">
    <property type="entry name" value="Beta_helix"/>
    <property type="match status" value="1"/>
</dbReference>
<dbReference type="PANTHER" id="PTHR22990:SF15">
    <property type="entry name" value="F-BOX ONLY PROTEIN 10"/>
    <property type="match status" value="1"/>
</dbReference>
<keyword evidence="2" id="KW-0677">Repeat</keyword>
<name>A0AA41WBJ4_9BACT</name>
<dbReference type="InterPro" id="IPR022441">
    <property type="entry name" value="Para_beta_helix_rpt-2"/>
</dbReference>
<proteinExistence type="predicted"/>
<comment type="pathway">
    <text evidence="1">Protein modification; protein ubiquitination.</text>
</comment>
<evidence type="ECO:0000259" key="4">
    <source>
        <dbReference type="Pfam" id="PF13229"/>
    </source>
</evidence>
<dbReference type="Gene3D" id="2.160.20.10">
    <property type="entry name" value="Single-stranded right-handed beta-helix, Pectin lyase-like"/>
    <property type="match status" value="2"/>
</dbReference>
<dbReference type="SMART" id="SM00710">
    <property type="entry name" value="PbH1"/>
    <property type="match status" value="11"/>
</dbReference>
<evidence type="ECO:0000256" key="2">
    <source>
        <dbReference type="ARBA" id="ARBA00022737"/>
    </source>
</evidence>
<evidence type="ECO:0000313" key="5">
    <source>
        <dbReference type="EMBL" id="MCM8748732.1"/>
    </source>
</evidence>
<dbReference type="Proteomes" id="UP001165306">
    <property type="component" value="Unassembled WGS sequence"/>
</dbReference>
<evidence type="ECO:0000256" key="1">
    <source>
        <dbReference type="ARBA" id="ARBA00004906"/>
    </source>
</evidence>
<sequence>MQPDSRRAELSGRTLVTTGTSFRPGHYRLADPDGGGVIVVAADGVVLDGNGLILDGMQKAGFGIVLRGRTGVVIRNFVIRNFFYAIFAEDCTDLVIEDNDLSENAGSDGTFLDLNQPLSAACGGGILFHRVTGSAVRRNVASRQDVGINLYASHRNLIQDNDVSHNTAWGIRLFASCENRIERNQAHHVNRCGGTGCDAAGILVTSGSHRNNVIGNDLRYSGDGFFLGNQFSPPSDKNLIEGNDGSYSPNNAFEATFSTGNVFRNNIATHSNYGFWLGFSRETILEGNVIAYNRTDGVNWEHGQGGVIRDNLITRNGRHGVAFTLDPANHDLPDRVTSERHLVTGNTIRNNGRCGVYLLHTTDSTVTGNVFAGNRRDVCAEGRSARNQVG</sequence>
<dbReference type="SUPFAM" id="SSF51126">
    <property type="entry name" value="Pectin lyase-like"/>
    <property type="match status" value="1"/>
</dbReference>
<organism evidence="5 6">
    <name type="scientific">Thermalbibacter longus</name>
    <dbReference type="NCBI Taxonomy" id="2951981"/>
    <lineage>
        <taxon>Bacteria</taxon>
        <taxon>Pseudomonadati</taxon>
        <taxon>Thermomicrobiota</taxon>
        <taxon>Thermomicrobia</taxon>
        <taxon>Thermomicrobiales</taxon>
        <taxon>Thermomicrobiaceae</taxon>
        <taxon>Thermalbibacter</taxon>
    </lineage>
</organism>
<comment type="caution">
    <text evidence="5">The sequence shown here is derived from an EMBL/GenBank/DDBJ whole genome shotgun (WGS) entry which is preliminary data.</text>
</comment>
<dbReference type="InterPro" id="IPR051550">
    <property type="entry name" value="SCF-Subunits/Alg-Epimerases"/>
</dbReference>
<dbReference type="InterPro" id="IPR006626">
    <property type="entry name" value="PbH1"/>
</dbReference>
<evidence type="ECO:0000313" key="6">
    <source>
        <dbReference type="Proteomes" id="UP001165306"/>
    </source>
</evidence>
<feature type="domain" description="Right handed beta helix" evidence="4">
    <location>
        <begin position="63"/>
        <end position="227"/>
    </location>
</feature>
<reference evidence="5" key="1">
    <citation type="submission" date="2022-06" db="EMBL/GenBank/DDBJ databases">
        <title>CFH 74404 Thermomicrobiaceae sp.</title>
        <authorList>
            <person name="Ming H."/>
            <person name="Li W.-J."/>
            <person name="Zhao Z."/>
        </authorList>
    </citation>
    <scope>NUCLEOTIDE SEQUENCE</scope>
    <source>
        <strain evidence="5">CFH 74404</strain>
    </source>
</reference>
<dbReference type="InterPro" id="IPR012334">
    <property type="entry name" value="Pectin_lyas_fold"/>
</dbReference>
<dbReference type="AlphaFoldDB" id="A0AA41WBJ4"/>
<dbReference type="InterPro" id="IPR011050">
    <property type="entry name" value="Pectin_lyase_fold/virulence"/>
</dbReference>